<feature type="signal peptide" evidence="2">
    <location>
        <begin position="1"/>
        <end position="25"/>
    </location>
</feature>
<dbReference type="AlphaFoldDB" id="A0A4R7RM70"/>
<protein>
    <submittedName>
        <fullName evidence="4">Glycosyl hydrolase family 10</fullName>
    </submittedName>
</protein>
<feature type="chain" id="PRO_5020605218" evidence="2">
    <location>
        <begin position="26"/>
        <end position="523"/>
    </location>
</feature>
<dbReference type="GO" id="GO:0016787">
    <property type="term" value="F:hydrolase activity"/>
    <property type="evidence" value="ECO:0007669"/>
    <property type="project" value="UniProtKB-KW"/>
</dbReference>
<dbReference type="SUPFAM" id="SSF51445">
    <property type="entry name" value="(Trans)glycosidases"/>
    <property type="match status" value="2"/>
</dbReference>
<name>A0A4R7RM70_9BACT</name>
<dbReference type="PROSITE" id="PS51318">
    <property type="entry name" value="TAT"/>
    <property type="match status" value="1"/>
</dbReference>
<dbReference type="InterPro" id="IPR017853">
    <property type="entry name" value="GH"/>
</dbReference>
<dbReference type="RefSeq" id="WP_133797030.1">
    <property type="nucleotide sequence ID" value="NZ_SOCA01000010.1"/>
</dbReference>
<dbReference type="Proteomes" id="UP000295662">
    <property type="component" value="Unassembled WGS sequence"/>
</dbReference>
<comment type="caution">
    <text evidence="4">The sequence shown here is derived from an EMBL/GenBank/DDBJ whole genome shotgun (WGS) entry which is preliminary data.</text>
</comment>
<dbReference type="InterPro" id="IPR003790">
    <property type="entry name" value="GHL10"/>
</dbReference>
<dbReference type="EMBL" id="SOCA01000010">
    <property type="protein sequence ID" value="TDU64593.1"/>
    <property type="molecule type" value="Genomic_DNA"/>
</dbReference>
<gene>
    <name evidence="4" type="ORF">EI77_04044</name>
</gene>
<keyword evidence="4" id="KW-0378">Hydrolase</keyword>
<evidence type="ECO:0000313" key="4">
    <source>
        <dbReference type="EMBL" id="TDU64593.1"/>
    </source>
</evidence>
<dbReference type="InterPro" id="IPR006311">
    <property type="entry name" value="TAT_signal"/>
</dbReference>
<reference evidence="4 5" key="1">
    <citation type="submission" date="2019-03" db="EMBL/GenBank/DDBJ databases">
        <title>Genomic Encyclopedia of Archaeal and Bacterial Type Strains, Phase II (KMG-II): from individual species to whole genera.</title>
        <authorList>
            <person name="Goeker M."/>
        </authorList>
    </citation>
    <scope>NUCLEOTIDE SEQUENCE [LARGE SCALE GENOMIC DNA]</scope>
    <source>
        <strain evidence="4 5">ATCC 25309</strain>
    </source>
</reference>
<evidence type="ECO:0000259" key="3">
    <source>
        <dbReference type="Pfam" id="PF02638"/>
    </source>
</evidence>
<evidence type="ECO:0000256" key="2">
    <source>
        <dbReference type="SAM" id="SignalP"/>
    </source>
</evidence>
<dbReference type="PANTHER" id="PTHR43405:SF1">
    <property type="entry name" value="GLYCOSYL HYDROLASE DIGH"/>
    <property type="match status" value="1"/>
</dbReference>
<dbReference type="Gene3D" id="3.20.20.80">
    <property type="entry name" value="Glycosidases"/>
    <property type="match status" value="1"/>
</dbReference>
<dbReference type="InterPro" id="IPR052177">
    <property type="entry name" value="Divisome_Glycosyl_Hydrolase"/>
</dbReference>
<feature type="domain" description="Glycosyl hydrolase-like 10" evidence="3">
    <location>
        <begin position="67"/>
        <end position="221"/>
    </location>
</feature>
<dbReference type="Pfam" id="PF02638">
    <property type="entry name" value="GHL10"/>
    <property type="match status" value="1"/>
</dbReference>
<proteinExistence type="predicted"/>
<accession>A0A4R7RM70</accession>
<sequence length="523" mass="59624">MTPSRRSFLKLSSSALVTSALPAIAQSDENAPRFHPTVASTNYKCIFNHELLVVAGKKDNNPEYIGSFIDKLKDTDVDAVMCCPTMWRTNLYPSEIDPQWKKYTPGQSSKFPSFDRMMAYIHGGGDPVKETLEACRRNKKDFFICYRMNDQHYVADLAWPTHNAIWREHPEYWLGDSEIPPAKGGDNVRLFNYMVPEVREYFFSIVKELCTNYDVDGVELDFQRFPKFFRSADLEEGRGVMTAFVKRIKTMMNDIGRERGKSLKLSIRIPETLAKCEAAGLDIPEWDKQHLVEMINISSFYVHTIELGIEGFRAATSYGKLYGEMNYLTFQESGQVKGSGRRYTTFETYRASALNLFTRGVDGLSLFNYDYVPSDKRLAMAEGLKQITDLDFLRQASKNYVISPGFGTFPAKNDKEIDLIIPDDTTQVHFDRAILRIETKLDCTKLQIGVWLNGEALEPLAHEGTELFVPVSQNSAYPTPQVLKFYTVPLARIIAGKNTIKISNLDRKKGNCDLRSMELALYR</sequence>
<organism evidence="4 5">
    <name type="scientific">Prosthecobacter fusiformis</name>
    <dbReference type="NCBI Taxonomy" id="48464"/>
    <lineage>
        <taxon>Bacteria</taxon>
        <taxon>Pseudomonadati</taxon>
        <taxon>Verrucomicrobiota</taxon>
        <taxon>Verrucomicrobiia</taxon>
        <taxon>Verrucomicrobiales</taxon>
        <taxon>Verrucomicrobiaceae</taxon>
        <taxon>Prosthecobacter</taxon>
    </lineage>
</organism>
<dbReference type="OrthoDB" id="199992at2"/>
<keyword evidence="5" id="KW-1185">Reference proteome</keyword>
<keyword evidence="1 2" id="KW-0732">Signal</keyword>
<evidence type="ECO:0000313" key="5">
    <source>
        <dbReference type="Proteomes" id="UP000295662"/>
    </source>
</evidence>
<dbReference type="PANTHER" id="PTHR43405">
    <property type="entry name" value="GLYCOSYL HYDROLASE DIGH"/>
    <property type="match status" value="1"/>
</dbReference>
<evidence type="ECO:0000256" key="1">
    <source>
        <dbReference type="ARBA" id="ARBA00022729"/>
    </source>
</evidence>